<keyword evidence="8" id="KW-0131">Cell cycle</keyword>
<dbReference type="GO" id="GO:0004707">
    <property type="term" value="F:MAP kinase activity"/>
    <property type="evidence" value="ECO:0007669"/>
    <property type="project" value="UniProtKB-EC"/>
</dbReference>
<evidence type="ECO:0000256" key="7">
    <source>
        <dbReference type="ARBA" id="ARBA00022840"/>
    </source>
</evidence>
<dbReference type="PROSITE" id="PS00108">
    <property type="entry name" value="PROTEIN_KINASE_ST"/>
    <property type="match status" value="1"/>
</dbReference>
<keyword evidence="6 11" id="KW-0418">Kinase</keyword>
<dbReference type="PROSITE" id="PS50011">
    <property type="entry name" value="PROTEIN_KINASE_DOM"/>
    <property type="match status" value="1"/>
</dbReference>
<dbReference type="AlphaFoldDB" id="A0A2N1JGT1"/>
<evidence type="ECO:0000313" key="15">
    <source>
        <dbReference type="Proteomes" id="UP000232875"/>
    </source>
</evidence>
<keyword evidence="3" id="KW-0597">Phosphoprotein</keyword>
<keyword evidence="2 10" id="KW-0723">Serine/threonine-protein kinase</keyword>
<feature type="domain" description="Protein kinase" evidence="13">
    <location>
        <begin position="54"/>
        <end position="348"/>
    </location>
</feature>
<keyword evidence="11" id="KW-0460">Magnesium</keyword>
<evidence type="ECO:0000256" key="9">
    <source>
        <dbReference type="PROSITE-ProRule" id="PRU10141"/>
    </source>
</evidence>
<evidence type="ECO:0000256" key="4">
    <source>
        <dbReference type="ARBA" id="ARBA00022679"/>
    </source>
</evidence>
<dbReference type="EMBL" id="KZ454987">
    <property type="protein sequence ID" value="PKI85756.1"/>
    <property type="molecule type" value="Genomic_DNA"/>
</dbReference>
<organism evidence="14 15">
    <name type="scientific">Malassezia vespertilionis</name>
    <dbReference type="NCBI Taxonomy" id="2020962"/>
    <lineage>
        <taxon>Eukaryota</taxon>
        <taxon>Fungi</taxon>
        <taxon>Dikarya</taxon>
        <taxon>Basidiomycota</taxon>
        <taxon>Ustilaginomycotina</taxon>
        <taxon>Malasseziomycetes</taxon>
        <taxon>Malasseziales</taxon>
        <taxon>Malasseziaceae</taxon>
        <taxon>Malassezia</taxon>
    </lineage>
</organism>
<evidence type="ECO:0000256" key="6">
    <source>
        <dbReference type="ARBA" id="ARBA00022777"/>
    </source>
</evidence>
<dbReference type="FunFam" id="1.10.510.10:FF:000040">
    <property type="entry name" value="Mitogen-activated protein kinase"/>
    <property type="match status" value="1"/>
</dbReference>
<comment type="catalytic activity">
    <reaction evidence="11">
        <text>L-threonyl-[protein] + ATP = O-phospho-L-threonyl-[protein] + ADP + H(+)</text>
        <dbReference type="Rhea" id="RHEA:46608"/>
        <dbReference type="Rhea" id="RHEA-COMP:11060"/>
        <dbReference type="Rhea" id="RHEA-COMP:11605"/>
        <dbReference type="ChEBI" id="CHEBI:15378"/>
        <dbReference type="ChEBI" id="CHEBI:30013"/>
        <dbReference type="ChEBI" id="CHEBI:30616"/>
        <dbReference type="ChEBI" id="CHEBI:61977"/>
        <dbReference type="ChEBI" id="CHEBI:456216"/>
        <dbReference type="EC" id="2.7.11.24"/>
    </reaction>
</comment>
<evidence type="ECO:0000256" key="10">
    <source>
        <dbReference type="RuleBase" id="RU000304"/>
    </source>
</evidence>
<dbReference type="InterPro" id="IPR011009">
    <property type="entry name" value="Kinase-like_dom_sf"/>
</dbReference>
<dbReference type="InterPro" id="IPR008350">
    <property type="entry name" value="MAPK_ERK3/4"/>
</dbReference>
<dbReference type="SMART" id="SM00220">
    <property type="entry name" value="S_TKc"/>
    <property type="match status" value="1"/>
</dbReference>
<dbReference type="Proteomes" id="UP000232875">
    <property type="component" value="Unassembled WGS sequence"/>
</dbReference>
<keyword evidence="4 11" id="KW-0808">Transferase</keyword>
<dbReference type="InterPro" id="IPR050117">
    <property type="entry name" value="MAPK"/>
</dbReference>
<feature type="binding site" evidence="9">
    <location>
        <position position="83"/>
    </location>
    <ligand>
        <name>ATP</name>
        <dbReference type="ChEBI" id="CHEBI:30616"/>
    </ligand>
</feature>
<evidence type="ECO:0000256" key="12">
    <source>
        <dbReference type="SAM" id="MobiDB-lite"/>
    </source>
</evidence>
<dbReference type="Gene3D" id="1.10.510.10">
    <property type="entry name" value="Transferase(Phosphotransferase) domain 1"/>
    <property type="match status" value="1"/>
</dbReference>
<reference evidence="14 15" key="1">
    <citation type="submission" date="2017-10" db="EMBL/GenBank/DDBJ databases">
        <title>A novel species of cold-tolerant Malassezia isolated from bats.</title>
        <authorList>
            <person name="Lorch J.M."/>
            <person name="Palmer J.M."/>
            <person name="Vanderwolf K.J."/>
            <person name="Schmidt K.Z."/>
            <person name="Verant M.L."/>
            <person name="Weller T.J."/>
            <person name="Blehert D.S."/>
        </authorList>
    </citation>
    <scope>NUCLEOTIDE SEQUENCE [LARGE SCALE GENOMIC DNA]</scope>
    <source>
        <strain evidence="14 15">NWHC:44797-103</strain>
    </source>
</reference>
<dbReference type="OrthoDB" id="192887at2759"/>
<gene>
    <name evidence="14" type="primary">PMK1</name>
    <name evidence="14" type="ORF">MVES_000039</name>
</gene>
<dbReference type="InterPro" id="IPR008271">
    <property type="entry name" value="Ser/Thr_kinase_AS"/>
</dbReference>
<dbReference type="Gene3D" id="3.30.200.20">
    <property type="entry name" value="Phosphorylase Kinase, domain 1"/>
    <property type="match status" value="1"/>
</dbReference>
<comment type="similarity">
    <text evidence="11">Belongs to the protein kinase superfamily. Ser/Thr protein kinase family. MAP kinase subfamily.</text>
</comment>
<dbReference type="PROSITE" id="PS00107">
    <property type="entry name" value="PROTEIN_KINASE_ATP"/>
    <property type="match status" value="1"/>
</dbReference>
<protein>
    <recommendedName>
        <fullName evidence="1 11">Mitogen-activated protein kinase</fullName>
        <ecNumber evidence="1 11">2.7.11.24</ecNumber>
    </recommendedName>
</protein>
<dbReference type="InterPro" id="IPR000719">
    <property type="entry name" value="Prot_kinase_dom"/>
</dbReference>
<dbReference type="EC" id="2.7.11.24" evidence="1 11"/>
<keyword evidence="5 9" id="KW-0547">Nucleotide-binding</keyword>
<dbReference type="SUPFAM" id="SSF56112">
    <property type="entry name" value="Protein kinase-like (PK-like)"/>
    <property type="match status" value="1"/>
</dbReference>
<comment type="cofactor">
    <cofactor evidence="11">
        <name>Mg(2+)</name>
        <dbReference type="ChEBI" id="CHEBI:18420"/>
    </cofactor>
</comment>
<keyword evidence="7 9" id="KW-0067">ATP-binding</keyword>
<accession>A0A2N1JGT1</accession>
<feature type="region of interest" description="Disordered" evidence="12">
    <location>
        <begin position="1"/>
        <end position="34"/>
    </location>
</feature>
<sequence length="402" mass="45905">MAPPAAPVCDASTTKLRHAKHDRAGSVQHTKASMKDERRAAALRKAQQDLGSKYRIGRVLGEGGYGIVFSARERGTEKRVAIKRIAPFEHPLLTVRTLRELRILRHFGVQKDCDIVIALRDVVISGELDTFQDIYLVQERMDCDLHHVIRAGEVTSDHAQYLIYQLLVGLKFIHSAGVIHRDIKPSNLLVNTQCDLRICDFGLARSIDGGLQAAQEGFLTEYVATRWYRAPEIMLSSKLYTQAVDIWSVGCTLYEMLMGRTLFPGKDYHHQLGLILDVLGTPGMETLRPICSSRALDYVHQLPRRDSKPWESLLPNVSKEARDFIARTVTIDPTKRMTAAECLAHPYLKVYHDEFKMEEVECPRLDRQMFYFDFEPKDTACGRQKHREELWRDAQQFSRPGI</sequence>
<evidence type="ECO:0000256" key="5">
    <source>
        <dbReference type="ARBA" id="ARBA00022741"/>
    </source>
</evidence>
<evidence type="ECO:0000256" key="3">
    <source>
        <dbReference type="ARBA" id="ARBA00022553"/>
    </source>
</evidence>
<evidence type="ECO:0000256" key="1">
    <source>
        <dbReference type="ARBA" id="ARBA00012411"/>
    </source>
</evidence>
<dbReference type="PROSITE" id="PS01351">
    <property type="entry name" value="MAPK"/>
    <property type="match status" value="1"/>
</dbReference>
<evidence type="ECO:0000256" key="2">
    <source>
        <dbReference type="ARBA" id="ARBA00022527"/>
    </source>
</evidence>
<evidence type="ECO:0000256" key="8">
    <source>
        <dbReference type="ARBA" id="ARBA00023306"/>
    </source>
</evidence>
<dbReference type="PRINTS" id="PR01771">
    <property type="entry name" value="ERK3ERK4MAPK"/>
</dbReference>
<comment type="activity regulation">
    <text evidence="11">Activated by threonine and tyrosine phosphorylation.</text>
</comment>
<proteinExistence type="inferred from homology"/>
<name>A0A2N1JGT1_9BASI</name>
<dbReference type="GO" id="GO:0005524">
    <property type="term" value="F:ATP binding"/>
    <property type="evidence" value="ECO:0007669"/>
    <property type="project" value="UniProtKB-UniRule"/>
</dbReference>
<dbReference type="InterPro" id="IPR003527">
    <property type="entry name" value="MAP_kinase_CS"/>
</dbReference>
<evidence type="ECO:0000259" key="13">
    <source>
        <dbReference type="PROSITE" id="PS50011"/>
    </source>
</evidence>
<evidence type="ECO:0000313" key="14">
    <source>
        <dbReference type="EMBL" id="PKI85756.1"/>
    </source>
</evidence>
<keyword evidence="15" id="KW-1185">Reference proteome</keyword>
<dbReference type="InterPro" id="IPR017441">
    <property type="entry name" value="Protein_kinase_ATP_BS"/>
</dbReference>
<dbReference type="STRING" id="2020962.A0A2N1JGT1"/>
<dbReference type="Pfam" id="PF00069">
    <property type="entry name" value="Pkinase"/>
    <property type="match status" value="1"/>
</dbReference>
<evidence type="ECO:0000256" key="11">
    <source>
        <dbReference type="RuleBase" id="RU361165"/>
    </source>
</evidence>
<dbReference type="PANTHER" id="PTHR24055">
    <property type="entry name" value="MITOGEN-ACTIVATED PROTEIN KINASE"/>
    <property type="match status" value="1"/>
</dbReference>